<dbReference type="PANTHER" id="PTHR43390:SF1">
    <property type="entry name" value="CHLOROPLAST PROCESSING PEPTIDASE"/>
    <property type="match status" value="1"/>
</dbReference>
<dbReference type="PANTHER" id="PTHR43390">
    <property type="entry name" value="SIGNAL PEPTIDASE I"/>
    <property type="match status" value="1"/>
</dbReference>
<evidence type="ECO:0000256" key="2">
    <source>
        <dbReference type="ARBA" id="ARBA00009370"/>
    </source>
</evidence>
<feature type="transmembrane region" description="Helical" evidence="7">
    <location>
        <begin position="15"/>
        <end position="36"/>
    </location>
</feature>
<dbReference type="InterPro" id="IPR019757">
    <property type="entry name" value="Pept_S26A_signal_pept_1_Lys-AS"/>
</dbReference>
<dbReference type="OrthoDB" id="9815782at2"/>
<dbReference type="NCBIfam" id="TIGR02227">
    <property type="entry name" value="sigpep_I_bact"/>
    <property type="match status" value="1"/>
</dbReference>
<feature type="active site" evidence="6">
    <location>
        <position position="101"/>
    </location>
</feature>
<comment type="catalytic activity">
    <reaction evidence="1 7">
        <text>Cleavage of hydrophobic, N-terminal signal or leader sequences from secreted and periplasmic proteins.</text>
        <dbReference type="EC" id="3.4.21.89"/>
    </reaction>
</comment>
<dbReference type="GO" id="GO:0006465">
    <property type="term" value="P:signal peptide processing"/>
    <property type="evidence" value="ECO:0007669"/>
    <property type="project" value="InterPro"/>
</dbReference>
<protein>
    <recommendedName>
        <fullName evidence="4 7">Signal peptidase I</fullName>
        <ecNumber evidence="3 7">3.4.21.89</ecNumber>
    </recommendedName>
</protein>
<comment type="subcellular location">
    <subcellularLocation>
        <location evidence="7">Membrane</location>
        <topology evidence="7">Single-pass type II membrane protein</topology>
    </subcellularLocation>
</comment>
<keyword evidence="7" id="KW-0645">Protease</keyword>
<evidence type="ECO:0000313" key="9">
    <source>
        <dbReference type="EMBL" id="APG63689.1"/>
    </source>
</evidence>
<dbReference type="EC" id="3.4.21.89" evidence="3 7"/>
<dbReference type="AlphaFoldDB" id="A0A1L3JF14"/>
<accession>A0A1L3JF14</accession>
<gene>
    <name evidence="9" type="ORF">LPB140_07430</name>
</gene>
<feature type="domain" description="Peptidase S26" evidence="8">
    <location>
        <begin position="10"/>
        <end position="247"/>
    </location>
</feature>
<sequence length="275" mass="30727">MQSKNGSEWVDFGKFLIKLIIFMALLRTFFFAPFNIPSESMQPRLLIGDYLVVSKWSYGYSKNSVPFQLPIIPGRIFASDPKAGDVVVFKAPPTARDDYIKRVIGLPGDQIQMIGGILHINGTAVPKKKIADLVIPVTQNMIDASIETDSFPCFSPQYEEKLENGQSQCRYPQFEETLPNGRKYKILDVVADGRGDDSQAFIVPEGHVFLMGDNRDRSEDSRWPAVEGGAIGIVPMENLVGKAWFSVFSTDGSASWIMPWTWFSATRAERIGEGF</sequence>
<dbReference type="STRING" id="1913578.LPB140_07430"/>
<dbReference type="InterPro" id="IPR000223">
    <property type="entry name" value="Pept_S26A_signal_pept_1"/>
</dbReference>
<dbReference type="InterPro" id="IPR019533">
    <property type="entry name" value="Peptidase_S26"/>
</dbReference>
<evidence type="ECO:0000256" key="3">
    <source>
        <dbReference type="ARBA" id="ARBA00013208"/>
    </source>
</evidence>
<dbReference type="PROSITE" id="PS00760">
    <property type="entry name" value="SPASE_I_2"/>
    <property type="match status" value="1"/>
</dbReference>
<dbReference type="InterPro" id="IPR036286">
    <property type="entry name" value="LexA/Signal_pep-like_sf"/>
</dbReference>
<dbReference type="Gene3D" id="2.10.109.10">
    <property type="entry name" value="Umud Fragment, subunit A"/>
    <property type="match status" value="1"/>
</dbReference>
<keyword evidence="7" id="KW-0812">Transmembrane</keyword>
<keyword evidence="5 7" id="KW-0378">Hydrolase</keyword>
<keyword evidence="7" id="KW-1133">Transmembrane helix</keyword>
<evidence type="ECO:0000259" key="8">
    <source>
        <dbReference type="Pfam" id="PF10502"/>
    </source>
</evidence>
<name>A0A1L3JF14_9SPHN</name>
<dbReference type="CDD" id="cd06530">
    <property type="entry name" value="S26_SPase_I"/>
    <property type="match status" value="1"/>
</dbReference>
<comment type="similarity">
    <text evidence="2 7">Belongs to the peptidase S26 family.</text>
</comment>
<dbReference type="GO" id="GO:0009003">
    <property type="term" value="F:signal peptidase activity"/>
    <property type="evidence" value="ECO:0007669"/>
    <property type="project" value="UniProtKB-EC"/>
</dbReference>
<proteinExistence type="inferred from homology"/>
<evidence type="ECO:0000256" key="5">
    <source>
        <dbReference type="ARBA" id="ARBA00022801"/>
    </source>
</evidence>
<reference evidence="9 10" key="1">
    <citation type="submission" date="2016-11" db="EMBL/GenBank/DDBJ databases">
        <title>Sphingorhabdus sp. LPB0140, isolated from marine environment.</title>
        <authorList>
            <person name="Kim E."/>
            <person name="Yi H."/>
        </authorList>
    </citation>
    <scope>NUCLEOTIDE SEQUENCE [LARGE SCALE GENOMIC DNA]</scope>
    <source>
        <strain evidence="9 10">LPB0140</strain>
    </source>
</reference>
<evidence type="ECO:0000256" key="1">
    <source>
        <dbReference type="ARBA" id="ARBA00000677"/>
    </source>
</evidence>
<dbReference type="EMBL" id="CP018154">
    <property type="protein sequence ID" value="APG63689.1"/>
    <property type="molecule type" value="Genomic_DNA"/>
</dbReference>
<evidence type="ECO:0000256" key="6">
    <source>
        <dbReference type="PIRSR" id="PIRSR600223-1"/>
    </source>
</evidence>
<organism evidence="9 10">
    <name type="scientific">Sphingorhabdus lutea</name>
    <dbReference type="NCBI Taxonomy" id="1913578"/>
    <lineage>
        <taxon>Bacteria</taxon>
        <taxon>Pseudomonadati</taxon>
        <taxon>Pseudomonadota</taxon>
        <taxon>Alphaproteobacteria</taxon>
        <taxon>Sphingomonadales</taxon>
        <taxon>Sphingomonadaceae</taxon>
        <taxon>Sphingorhabdus</taxon>
    </lineage>
</organism>
<keyword evidence="10" id="KW-1185">Reference proteome</keyword>
<dbReference type="Proteomes" id="UP000242561">
    <property type="component" value="Chromosome"/>
</dbReference>
<feature type="active site" evidence="6">
    <location>
        <position position="40"/>
    </location>
</feature>
<evidence type="ECO:0000256" key="4">
    <source>
        <dbReference type="ARBA" id="ARBA00019232"/>
    </source>
</evidence>
<dbReference type="GO" id="GO:0004252">
    <property type="term" value="F:serine-type endopeptidase activity"/>
    <property type="evidence" value="ECO:0007669"/>
    <property type="project" value="InterPro"/>
</dbReference>
<dbReference type="KEGG" id="sphl:LPB140_07430"/>
<dbReference type="GO" id="GO:0016020">
    <property type="term" value="C:membrane"/>
    <property type="evidence" value="ECO:0007669"/>
    <property type="project" value="UniProtKB-SubCell"/>
</dbReference>
<evidence type="ECO:0000313" key="10">
    <source>
        <dbReference type="Proteomes" id="UP000242561"/>
    </source>
</evidence>
<dbReference type="SUPFAM" id="SSF51306">
    <property type="entry name" value="LexA/Signal peptidase"/>
    <property type="match status" value="1"/>
</dbReference>
<evidence type="ECO:0000256" key="7">
    <source>
        <dbReference type="RuleBase" id="RU362042"/>
    </source>
</evidence>
<dbReference type="RefSeq" id="WP_072560648.1">
    <property type="nucleotide sequence ID" value="NZ_CP018154.1"/>
</dbReference>
<keyword evidence="7" id="KW-0472">Membrane</keyword>
<dbReference type="Pfam" id="PF10502">
    <property type="entry name" value="Peptidase_S26"/>
    <property type="match status" value="1"/>
</dbReference>
<dbReference type="PRINTS" id="PR00727">
    <property type="entry name" value="LEADERPTASE"/>
</dbReference>